<feature type="transmembrane region" description="Helical" evidence="17">
    <location>
        <begin position="282"/>
        <end position="302"/>
    </location>
</feature>
<dbReference type="PANTHER" id="PTHR48020">
    <property type="entry name" value="PROTON MYO-INOSITOL COTRANSPORTER"/>
    <property type="match status" value="1"/>
</dbReference>
<dbReference type="PROSITE" id="PS00217">
    <property type="entry name" value="SUGAR_TRANSPORT_2"/>
    <property type="match status" value="1"/>
</dbReference>
<keyword evidence="4 15" id="KW-0813">Transport</keyword>
<comment type="catalytic activity">
    <reaction evidence="13">
        <text>D-fructose(out) = D-fructose(in)</text>
        <dbReference type="Rhea" id="RHEA:60372"/>
        <dbReference type="ChEBI" id="CHEBI:37721"/>
    </reaction>
    <physiologicalReaction direction="left-to-right" evidence="13">
        <dbReference type="Rhea" id="RHEA:60373"/>
    </physiologicalReaction>
</comment>
<evidence type="ECO:0000256" key="5">
    <source>
        <dbReference type="ARBA" id="ARBA00022692"/>
    </source>
</evidence>
<evidence type="ECO:0000256" key="11">
    <source>
        <dbReference type="ARBA" id="ARBA00044662"/>
    </source>
</evidence>
<dbReference type="PROSITE" id="PS50850">
    <property type="entry name" value="MFS"/>
    <property type="match status" value="1"/>
</dbReference>
<feature type="transmembrane region" description="Helical" evidence="17">
    <location>
        <begin position="163"/>
        <end position="185"/>
    </location>
</feature>
<feature type="transmembrane region" description="Helical" evidence="17">
    <location>
        <begin position="314"/>
        <end position="334"/>
    </location>
</feature>
<proteinExistence type="inferred from homology"/>
<dbReference type="Proteomes" id="UP001230188">
    <property type="component" value="Unassembled WGS sequence"/>
</dbReference>
<dbReference type="EMBL" id="JAQMWT010000136">
    <property type="protein sequence ID" value="KAJ8609617.1"/>
    <property type="molecule type" value="Genomic_DNA"/>
</dbReference>
<sequence>MMIGGEALAVSIAAGSSFFLFGYDTGVVATAMTWTKQSLGMSGVQYEIAVAITTCAAGLAALAARSSNALVGRRGTVLFAAVSFFFGALIVAATTTFAQLLVGRVLIGIACGLATTTVPVYIAEVAPPSVRGTLLSLEIFFTVLGQATAGAVNAVFATLDAKLWRVSMGAAALPALVVLFVFLGLPETPRWLVQAGDTAAAERVLQRLLKPDAARPELAALVAAISDRNELGFAETWFVGPQLRRAMRLGISLMVLQQIAGINTIMYYSTVVLIRMGFSEDLAAWLTCLCAATQGMGVFVTVRWQLPDTHGRRAILLLSMLVVSASLILFSVTFSAAPFAALAFLLAYLLSFGLGLAPLPWAVNSEIYPMYARSAAAAQATAANWFTNFVVSVTFVSLLDDLGALFTFLLYAALTLAGAAFVYASLPETAGQKLEDVFKDFNRPLLTGAPPANNLALRDKILDSDDHHNLDANAPPPPRENNFKITSASADVV</sequence>
<evidence type="ECO:0000256" key="2">
    <source>
        <dbReference type="ARBA" id="ARBA00010992"/>
    </source>
</evidence>
<evidence type="ECO:0000256" key="10">
    <source>
        <dbReference type="ARBA" id="ARBA00044656"/>
    </source>
</evidence>
<comment type="catalytic activity">
    <reaction evidence="11">
        <text>D-mannose(out) = D-mannose(in)</text>
        <dbReference type="Rhea" id="RHEA:78391"/>
        <dbReference type="ChEBI" id="CHEBI:4208"/>
    </reaction>
    <physiologicalReaction direction="left-to-right" evidence="11">
        <dbReference type="Rhea" id="RHEA:78392"/>
    </physiologicalReaction>
</comment>
<comment type="catalytic activity">
    <reaction evidence="9">
        <text>D-glucose(out) = D-glucose(in)</text>
        <dbReference type="Rhea" id="RHEA:60376"/>
        <dbReference type="ChEBI" id="CHEBI:4167"/>
    </reaction>
    <physiologicalReaction direction="left-to-right" evidence="9">
        <dbReference type="Rhea" id="RHEA:60377"/>
    </physiologicalReaction>
</comment>
<feature type="domain" description="Major facilitator superfamily (MFS) profile" evidence="18">
    <location>
        <begin position="10"/>
        <end position="430"/>
    </location>
</feature>
<keyword evidence="5 17" id="KW-0812">Transmembrane</keyword>
<keyword evidence="20" id="KW-1185">Reference proteome</keyword>
<feature type="transmembrane region" description="Helical" evidence="17">
    <location>
        <begin position="340"/>
        <end position="363"/>
    </location>
</feature>
<accession>A0AAD7UJS5</accession>
<evidence type="ECO:0000313" key="19">
    <source>
        <dbReference type="EMBL" id="KAJ8609617.1"/>
    </source>
</evidence>
<evidence type="ECO:0000256" key="12">
    <source>
        <dbReference type="ARBA" id="ARBA00044668"/>
    </source>
</evidence>
<dbReference type="InterPro" id="IPR020846">
    <property type="entry name" value="MFS_dom"/>
</dbReference>
<feature type="transmembrane region" description="Helical" evidence="17">
    <location>
        <begin position="405"/>
        <end position="426"/>
    </location>
</feature>
<feature type="transmembrane region" description="Helical" evidence="17">
    <location>
        <begin position="375"/>
        <end position="399"/>
    </location>
</feature>
<dbReference type="Pfam" id="PF00083">
    <property type="entry name" value="Sugar_tr"/>
    <property type="match status" value="1"/>
</dbReference>
<evidence type="ECO:0000256" key="1">
    <source>
        <dbReference type="ARBA" id="ARBA00004141"/>
    </source>
</evidence>
<evidence type="ECO:0000256" key="8">
    <source>
        <dbReference type="ARBA" id="ARBA00044637"/>
    </source>
</evidence>
<dbReference type="PANTHER" id="PTHR48020:SF12">
    <property type="entry name" value="PROTON MYO-INOSITOL COTRANSPORTER"/>
    <property type="match status" value="1"/>
</dbReference>
<keyword evidence="6 17" id="KW-1133">Transmembrane helix</keyword>
<comment type="catalytic activity">
    <reaction evidence="8">
        <text>D-galactose(in) = D-galactose(out)</text>
        <dbReference type="Rhea" id="RHEA:34915"/>
        <dbReference type="ChEBI" id="CHEBI:4139"/>
    </reaction>
    <physiologicalReaction direction="right-to-left" evidence="8">
        <dbReference type="Rhea" id="RHEA:34917"/>
    </physiologicalReaction>
</comment>
<dbReference type="Gene3D" id="1.20.1250.20">
    <property type="entry name" value="MFS general substrate transporter like domains"/>
    <property type="match status" value="1"/>
</dbReference>
<dbReference type="InterPro" id="IPR003663">
    <property type="entry name" value="Sugar/inositol_transpt"/>
</dbReference>
<dbReference type="InterPro" id="IPR036259">
    <property type="entry name" value="MFS_trans_sf"/>
</dbReference>
<feature type="transmembrane region" description="Helical" evidence="17">
    <location>
        <begin position="249"/>
        <end position="270"/>
    </location>
</feature>
<dbReference type="SUPFAM" id="SSF103473">
    <property type="entry name" value="MFS general substrate transporter"/>
    <property type="match status" value="1"/>
</dbReference>
<comment type="similarity">
    <text evidence="2 15">Belongs to the major facilitator superfamily. Sugar transporter (TC 2.A.1.1) family.</text>
</comment>
<evidence type="ECO:0000256" key="4">
    <source>
        <dbReference type="ARBA" id="ARBA00022448"/>
    </source>
</evidence>
<dbReference type="GO" id="GO:0016324">
    <property type="term" value="C:apical plasma membrane"/>
    <property type="evidence" value="ECO:0007669"/>
    <property type="project" value="TreeGrafter"/>
</dbReference>
<gene>
    <name evidence="19" type="ORF">CTAYLR_006279</name>
</gene>
<comment type="subcellular location">
    <subcellularLocation>
        <location evidence="1">Membrane</location>
        <topology evidence="1">Multi-pass membrane protein</topology>
    </subcellularLocation>
</comment>
<feature type="compositionally biased region" description="Polar residues" evidence="16">
    <location>
        <begin position="483"/>
        <end position="493"/>
    </location>
</feature>
<evidence type="ECO:0000256" key="6">
    <source>
        <dbReference type="ARBA" id="ARBA00022989"/>
    </source>
</evidence>
<dbReference type="InterPro" id="IPR005829">
    <property type="entry name" value="Sugar_transporter_CS"/>
</dbReference>
<feature type="transmembrane region" description="Helical" evidence="17">
    <location>
        <begin position="76"/>
        <end position="95"/>
    </location>
</feature>
<keyword evidence="7 17" id="KW-0472">Membrane</keyword>
<dbReference type="AlphaFoldDB" id="A0AAD7UJS5"/>
<evidence type="ECO:0000256" key="7">
    <source>
        <dbReference type="ARBA" id="ARBA00023136"/>
    </source>
</evidence>
<evidence type="ECO:0000259" key="18">
    <source>
        <dbReference type="PROSITE" id="PS50850"/>
    </source>
</evidence>
<feature type="region of interest" description="Disordered" evidence="16">
    <location>
        <begin position="466"/>
        <end position="493"/>
    </location>
</feature>
<evidence type="ECO:0000313" key="20">
    <source>
        <dbReference type="Proteomes" id="UP001230188"/>
    </source>
</evidence>
<dbReference type="InterPro" id="IPR050814">
    <property type="entry name" value="Myo-inositol_Transporter"/>
</dbReference>
<feature type="transmembrane region" description="Helical" evidence="17">
    <location>
        <begin position="101"/>
        <end position="122"/>
    </location>
</feature>
<dbReference type="NCBIfam" id="TIGR00879">
    <property type="entry name" value="SP"/>
    <property type="match status" value="1"/>
</dbReference>
<evidence type="ECO:0000256" key="15">
    <source>
        <dbReference type="RuleBase" id="RU003346"/>
    </source>
</evidence>
<protein>
    <recommendedName>
        <fullName evidence="14">Hexose transporter 1</fullName>
    </recommendedName>
</protein>
<comment type="subunit">
    <text evidence="3">Homodimer.</text>
</comment>
<name>A0AAD7UJS5_9STRA</name>
<dbReference type="GO" id="GO:0005366">
    <property type="term" value="F:myo-inositol:proton symporter activity"/>
    <property type="evidence" value="ECO:0007669"/>
    <property type="project" value="TreeGrafter"/>
</dbReference>
<organism evidence="19 20">
    <name type="scientific">Chrysophaeum taylorii</name>
    <dbReference type="NCBI Taxonomy" id="2483200"/>
    <lineage>
        <taxon>Eukaryota</taxon>
        <taxon>Sar</taxon>
        <taxon>Stramenopiles</taxon>
        <taxon>Ochrophyta</taxon>
        <taxon>Pelagophyceae</taxon>
        <taxon>Pelagomonadales</taxon>
        <taxon>Pelagomonadaceae</taxon>
        <taxon>Chrysophaeum</taxon>
    </lineage>
</organism>
<evidence type="ECO:0000256" key="3">
    <source>
        <dbReference type="ARBA" id="ARBA00011738"/>
    </source>
</evidence>
<dbReference type="InterPro" id="IPR005828">
    <property type="entry name" value="MFS_sugar_transport-like"/>
</dbReference>
<feature type="transmembrane region" description="Helical" evidence="17">
    <location>
        <begin position="45"/>
        <end position="64"/>
    </location>
</feature>
<comment type="catalytic activity">
    <reaction evidence="10">
        <text>D-xylose(out) = D-xylose(in)</text>
        <dbReference type="Rhea" id="RHEA:78427"/>
        <dbReference type="ChEBI" id="CHEBI:53455"/>
    </reaction>
    <physiologicalReaction direction="left-to-right" evidence="10">
        <dbReference type="Rhea" id="RHEA:78428"/>
    </physiologicalReaction>
</comment>
<feature type="transmembrane region" description="Helical" evidence="17">
    <location>
        <begin position="134"/>
        <end position="157"/>
    </location>
</feature>
<comment type="catalytic activity">
    <reaction evidence="12">
        <text>D-glucosamine(out) = D-glucosamine(in)</text>
        <dbReference type="Rhea" id="RHEA:78423"/>
        <dbReference type="ChEBI" id="CHEBI:58723"/>
    </reaction>
    <physiologicalReaction direction="left-to-right" evidence="12">
        <dbReference type="Rhea" id="RHEA:78424"/>
    </physiologicalReaction>
</comment>
<dbReference type="PRINTS" id="PR00171">
    <property type="entry name" value="SUGRTRNSPORT"/>
</dbReference>
<evidence type="ECO:0000256" key="17">
    <source>
        <dbReference type="SAM" id="Phobius"/>
    </source>
</evidence>
<evidence type="ECO:0000256" key="16">
    <source>
        <dbReference type="SAM" id="MobiDB-lite"/>
    </source>
</evidence>
<evidence type="ECO:0000256" key="13">
    <source>
        <dbReference type="ARBA" id="ARBA00044710"/>
    </source>
</evidence>
<evidence type="ECO:0000256" key="9">
    <source>
        <dbReference type="ARBA" id="ARBA00044648"/>
    </source>
</evidence>
<reference evidence="19" key="1">
    <citation type="submission" date="2023-01" db="EMBL/GenBank/DDBJ databases">
        <title>Metagenome sequencing of chrysophaentin producing Chrysophaeum taylorii.</title>
        <authorList>
            <person name="Davison J."/>
            <person name="Bewley C."/>
        </authorList>
    </citation>
    <scope>NUCLEOTIDE SEQUENCE</scope>
    <source>
        <strain evidence="19">NIES-1699</strain>
    </source>
</reference>
<evidence type="ECO:0000256" key="14">
    <source>
        <dbReference type="ARBA" id="ARBA00044780"/>
    </source>
</evidence>
<comment type="caution">
    <text evidence="19">The sequence shown here is derived from an EMBL/GenBank/DDBJ whole genome shotgun (WGS) entry which is preliminary data.</text>
</comment>